<evidence type="ECO:0000313" key="2">
    <source>
        <dbReference type="Proteomes" id="UP000289340"/>
    </source>
</evidence>
<dbReference type="EMBL" id="QZWG01000005">
    <property type="protein sequence ID" value="RZC10330.1"/>
    <property type="molecule type" value="Genomic_DNA"/>
</dbReference>
<name>A0A445KIA1_GLYSO</name>
<sequence length="95" mass="10867">MGVSYVSDQVCAVCNTTKKRFIILSEPILESNLEFRQLNIEEANLIVILKCHHSFTEKSPFFVDMIKNRTLINLKAFAFYVGSSIEGGSLFYHFL</sequence>
<proteinExistence type="predicted"/>
<keyword evidence="2" id="KW-1185">Reference proteome</keyword>
<accession>A0A445KIA1</accession>
<protein>
    <submittedName>
        <fullName evidence="1">Uncharacterized protein</fullName>
    </submittedName>
</protein>
<dbReference type="Proteomes" id="UP000289340">
    <property type="component" value="Chromosome 5"/>
</dbReference>
<evidence type="ECO:0000313" key="1">
    <source>
        <dbReference type="EMBL" id="RZC10330.1"/>
    </source>
</evidence>
<gene>
    <name evidence="1" type="ORF">D0Y65_010897</name>
</gene>
<organism evidence="1 2">
    <name type="scientific">Glycine soja</name>
    <name type="common">Wild soybean</name>
    <dbReference type="NCBI Taxonomy" id="3848"/>
    <lineage>
        <taxon>Eukaryota</taxon>
        <taxon>Viridiplantae</taxon>
        <taxon>Streptophyta</taxon>
        <taxon>Embryophyta</taxon>
        <taxon>Tracheophyta</taxon>
        <taxon>Spermatophyta</taxon>
        <taxon>Magnoliopsida</taxon>
        <taxon>eudicotyledons</taxon>
        <taxon>Gunneridae</taxon>
        <taxon>Pentapetalae</taxon>
        <taxon>rosids</taxon>
        <taxon>fabids</taxon>
        <taxon>Fabales</taxon>
        <taxon>Fabaceae</taxon>
        <taxon>Papilionoideae</taxon>
        <taxon>50 kb inversion clade</taxon>
        <taxon>NPAAA clade</taxon>
        <taxon>indigoferoid/millettioid clade</taxon>
        <taxon>Phaseoleae</taxon>
        <taxon>Glycine</taxon>
        <taxon>Glycine subgen. Soja</taxon>
    </lineage>
</organism>
<reference evidence="1 2" key="1">
    <citation type="submission" date="2018-09" db="EMBL/GenBank/DDBJ databases">
        <title>A high-quality reference genome of wild soybean provides a powerful tool to mine soybean genomes.</title>
        <authorList>
            <person name="Xie M."/>
            <person name="Chung C.Y.L."/>
            <person name="Li M.-W."/>
            <person name="Wong F.-L."/>
            <person name="Chan T.-F."/>
            <person name="Lam H.-M."/>
        </authorList>
    </citation>
    <scope>NUCLEOTIDE SEQUENCE [LARGE SCALE GENOMIC DNA]</scope>
    <source>
        <strain evidence="2">cv. W05</strain>
        <tissue evidence="1">Hypocotyl of etiolated seedlings</tissue>
    </source>
</reference>
<comment type="caution">
    <text evidence="1">The sequence shown here is derived from an EMBL/GenBank/DDBJ whole genome shotgun (WGS) entry which is preliminary data.</text>
</comment>
<dbReference type="AlphaFoldDB" id="A0A445KIA1"/>